<dbReference type="Proteomes" id="UP000095401">
    <property type="component" value="Chromosome"/>
</dbReference>
<dbReference type="AlphaFoldDB" id="A0A1D8IM17"/>
<evidence type="ECO:0000313" key="1">
    <source>
        <dbReference type="EMBL" id="AOU97500.1"/>
    </source>
</evidence>
<keyword evidence="2" id="KW-1185">Reference proteome</keyword>
<proteinExistence type="predicted"/>
<accession>A0A1D8IM17</accession>
<sequence>MDYSAAEQQISQLQIQSQDVMQQMQAVAQKLPQVVPDATSSRELAMDLREIAMGFKQQQQQVMLVLQQMGQHIQELENAMNSHPNPPVQTRGWGMGGMGGGGFLGTLTTGLGLGAGMAVGEDLVGDVFNLF</sequence>
<reference evidence="2" key="1">
    <citation type="submission" date="2016-09" db="EMBL/GenBank/DDBJ databases">
        <title>Acidihalobacter prosperus F5.</title>
        <authorList>
            <person name="Khaleque H.N."/>
            <person name="Ramsay J.P."/>
            <person name="Kaksonen A.H."/>
            <person name="Boxall N.J."/>
            <person name="Watkin E.L.J."/>
        </authorList>
    </citation>
    <scope>NUCLEOTIDE SEQUENCE [LARGE SCALE GENOMIC DNA]</scope>
    <source>
        <strain evidence="2">F5</strain>
    </source>
</reference>
<name>A0A1D8IM17_9GAMM</name>
<dbReference type="KEGG" id="aprs:BI364_05495"/>
<organism evidence="1 2">
    <name type="scientific">Acidihalobacter yilgarnensis</name>
    <dbReference type="NCBI Taxonomy" id="2819280"/>
    <lineage>
        <taxon>Bacteria</taxon>
        <taxon>Pseudomonadati</taxon>
        <taxon>Pseudomonadota</taxon>
        <taxon>Gammaproteobacteria</taxon>
        <taxon>Chromatiales</taxon>
        <taxon>Ectothiorhodospiraceae</taxon>
        <taxon>Acidihalobacter</taxon>
    </lineage>
</organism>
<dbReference type="EMBL" id="CP017415">
    <property type="protein sequence ID" value="AOU97500.1"/>
    <property type="molecule type" value="Genomic_DNA"/>
</dbReference>
<protein>
    <submittedName>
        <fullName evidence="1">Uncharacterized protein</fullName>
    </submittedName>
</protein>
<gene>
    <name evidence="1" type="ORF">BI364_05495</name>
</gene>
<dbReference type="RefSeq" id="WP_070077885.1">
    <property type="nucleotide sequence ID" value="NZ_CP017415.1"/>
</dbReference>
<evidence type="ECO:0000313" key="2">
    <source>
        <dbReference type="Proteomes" id="UP000095401"/>
    </source>
</evidence>